<evidence type="ECO:0000313" key="1">
    <source>
        <dbReference type="EMBL" id="KAL3627035.1"/>
    </source>
</evidence>
<name>A0ABD3CB13_9LAMI</name>
<dbReference type="EMBL" id="JAVIJP010000039">
    <property type="protein sequence ID" value="KAL3627035.1"/>
    <property type="molecule type" value="Genomic_DNA"/>
</dbReference>
<dbReference type="GO" id="GO:0032259">
    <property type="term" value="P:methylation"/>
    <property type="evidence" value="ECO:0007669"/>
    <property type="project" value="UniProtKB-KW"/>
</dbReference>
<reference evidence="2" key="1">
    <citation type="journal article" date="2024" name="IScience">
        <title>Strigolactones Initiate the Formation of Haustorium-like Structures in Castilleja.</title>
        <authorList>
            <person name="Buerger M."/>
            <person name="Peterson D."/>
            <person name="Chory J."/>
        </authorList>
    </citation>
    <scope>NUCLEOTIDE SEQUENCE [LARGE SCALE GENOMIC DNA]</scope>
</reference>
<comment type="caution">
    <text evidence="1">The sequence shown here is derived from an EMBL/GenBank/DDBJ whole genome shotgun (WGS) entry which is preliminary data.</text>
</comment>
<proteinExistence type="predicted"/>
<organism evidence="1 2">
    <name type="scientific">Castilleja foliolosa</name>
    <dbReference type="NCBI Taxonomy" id="1961234"/>
    <lineage>
        <taxon>Eukaryota</taxon>
        <taxon>Viridiplantae</taxon>
        <taxon>Streptophyta</taxon>
        <taxon>Embryophyta</taxon>
        <taxon>Tracheophyta</taxon>
        <taxon>Spermatophyta</taxon>
        <taxon>Magnoliopsida</taxon>
        <taxon>eudicotyledons</taxon>
        <taxon>Gunneridae</taxon>
        <taxon>Pentapetalae</taxon>
        <taxon>asterids</taxon>
        <taxon>lamiids</taxon>
        <taxon>Lamiales</taxon>
        <taxon>Orobanchaceae</taxon>
        <taxon>Pedicularideae</taxon>
        <taxon>Castillejinae</taxon>
        <taxon>Castilleja</taxon>
    </lineage>
</organism>
<keyword evidence="2" id="KW-1185">Reference proteome</keyword>
<sequence length="154" mass="17517">MGLYSEGWHSKQCWWDFEINAYGVVRHIVGLNPAGSKLRCYFNATLYKDVQFGIEPATATSNMFSCEGWHSRQWWWDFEINAYGVVRRIVGLNPTGSKLRILSYVSATSDEEAAAKAAAINVDSGGRQCADFDWSQWQFPGLLSKILRVIRHSF</sequence>
<dbReference type="GO" id="GO:0035243">
    <property type="term" value="F:protein-arginine omega-N symmetric methyltransferase activity"/>
    <property type="evidence" value="ECO:0007669"/>
    <property type="project" value="UniProtKB-EC"/>
</dbReference>
<keyword evidence="1" id="KW-0808">Transferase</keyword>
<protein>
    <submittedName>
        <fullName evidence="1">Protein arginine N-methyltransferase 5</fullName>
        <ecNumber evidence="1">2.1.1.320</ecNumber>
    </submittedName>
</protein>
<dbReference type="AlphaFoldDB" id="A0ABD3CB13"/>
<keyword evidence="1" id="KW-0489">Methyltransferase</keyword>
<dbReference type="Proteomes" id="UP001632038">
    <property type="component" value="Unassembled WGS sequence"/>
</dbReference>
<dbReference type="EC" id="2.1.1.320" evidence="1"/>
<gene>
    <name evidence="1" type="primary">PRMT5_2</name>
    <name evidence="1" type="ORF">CASFOL_028398</name>
</gene>
<evidence type="ECO:0000313" key="2">
    <source>
        <dbReference type="Proteomes" id="UP001632038"/>
    </source>
</evidence>
<accession>A0ABD3CB13</accession>